<accession>A0A8K0CJG0</accession>
<reference evidence="2" key="1">
    <citation type="submission" date="2019-08" db="EMBL/GenBank/DDBJ databases">
        <title>The genome of the North American firefly Photinus pyralis.</title>
        <authorList>
            <consortium name="Photinus pyralis genome working group"/>
            <person name="Fallon T.R."/>
            <person name="Sander Lower S.E."/>
            <person name="Weng J.-K."/>
        </authorList>
    </citation>
    <scope>NUCLEOTIDE SEQUENCE</scope>
    <source>
        <strain evidence="2">TRF0915ILg1</strain>
        <tissue evidence="2">Whole body</tissue>
    </source>
</reference>
<keyword evidence="3" id="KW-1185">Reference proteome</keyword>
<dbReference type="EMBL" id="VTPC01088321">
    <property type="protein sequence ID" value="KAF2886226.1"/>
    <property type="molecule type" value="Genomic_DNA"/>
</dbReference>
<evidence type="ECO:0000313" key="3">
    <source>
        <dbReference type="Proteomes" id="UP000801492"/>
    </source>
</evidence>
<evidence type="ECO:0000313" key="2">
    <source>
        <dbReference type="EMBL" id="KAF2886226.1"/>
    </source>
</evidence>
<dbReference type="OrthoDB" id="6771146at2759"/>
<gene>
    <name evidence="2" type="ORF">ILUMI_19947</name>
</gene>
<organism evidence="2 3">
    <name type="scientific">Ignelater luminosus</name>
    <name type="common">Cucubano</name>
    <name type="synonym">Pyrophorus luminosus</name>
    <dbReference type="NCBI Taxonomy" id="2038154"/>
    <lineage>
        <taxon>Eukaryota</taxon>
        <taxon>Metazoa</taxon>
        <taxon>Ecdysozoa</taxon>
        <taxon>Arthropoda</taxon>
        <taxon>Hexapoda</taxon>
        <taxon>Insecta</taxon>
        <taxon>Pterygota</taxon>
        <taxon>Neoptera</taxon>
        <taxon>Endopterygota</taxon>
        <taxon>Coleoptera</taxon>
        <taxon>Polyphaga</taxon>
        <taxon>Elateriformia</taxon>
        <taxon>Elateroidea</taxon>
        <taxon>Elateridae</taxon>
        <taxon>Agrypninae</taxon>
        <taxon>Pyrophorini</taxon>
        <taxon>Ignelater</taxon>
    </lineage>
</organism>
<sequence>MKHQFYHPFSVIVAGPSGCVKSYFVLKFLKNASRMCNTNFEKVLWFYDEWQPLYKDLSEIVEFQQGLPDMRLFDGGSPNLIIIDDLMRESNADVVDIFTKGCHHRNLSIFFITQNIFHLGKGQRDIFLNAHYIICFKNPRDGAQIRHQARQICPEDSKFLQEAYPTPPIQQGQTAAKTKYRDVIISRRKFVECCSDCSVFPEARRNRLENDFLRKTISESVESYAQYKNKVSVETFEDLKFKIDNFKVPDKWIIMKHEKRVNFLLICNPENPKLQCSVGINEDLSVFVFVENVKLTSIGNLKLPEYINDMNVIDKLLSDINQEISEREDSGMCIQVILSYCDRIQELLPDCKNNVEFIKEQVKLLPVHKSRLRYSWDLMLFCSLLHSISPHAYRFLRSSQKLKIPSTSRIRQVCGKFSCNPQLEQNPKDLLRYVSSKFSLLSAEDKLVILLMDEIHLKENLDYESGNIVGNAFNDEKLAKSAHVFMISSLISPYKEVVHILPVNKMTGEVLHTFLKNIVIGLHNIGFEVLGVVSDNHSINRKAISYFSNPPEVKIVYPNPADENKSLYFVIDTVHILKNINTHIQTNNLEERFGKYRQLARSQYHVSVRQIFESEAKLRRQAVMPLALTSHNFGEIIFDVNCVDGGSLPSQEENAECNVPDILANNCMVDVDDLDEISDTMWPLLTYIGGYCSHQITKKLKCNYCVEFLKGSNSENTRLIAARDRGGLSYPHEDVVRIVASVYIIFQKLISSPIEHVFVKQINQRATVISLGMENIPDHVFIDAKERLALIKSVGDTEIHCVCECVYNTLKGKVPLSTKQKAKLARHKSILRKLVKPGESIKKKKRLLLQKSGTFLPLILTPILSSMLEAMKEIVNNSEELERWIKMANSNVRLLNAALKKCKLSLGTKRHVESSIARMKGYGAIMKARLQEGAGRNTFRQRRKERLRWDELNSAFQGKIRTGVIINLKHTDPLTFLEDAFSMLKIRVQNILKNFQQIKVNTVFCGLFENETGDSTIEEIKYFQSKNAVIDGETNLKDWWEEYVQDDLIVQREDFQERESGWSLKSVVNLAININRYEPIRGSFYVPLPSEIAKKRAVVNVKNNDDACFAWAVTLALHPAAKNSDRVSSYQHYSAILNLDNITFPMTMNQLKKFEKQNQISINVFMLEKTNKGF</sequence>
<dbReference type="Pfam" id="PF21787">
    <property type="entry name" value="TNP-like_RNaseH_N"/>
    <property type="match status" value="1"/>
</dbReference>
<protein>
    <recommendedName>
        <fullName evidence="1">Transposable element P transposase-like RNase H domain-containing protein</fullName>
    </recommendedName>
</protein>
<feature type="domain" description="Transposable element P transposase-like RNase H" evidence="1">
    <location>
        <begin position="429"/>
        <end position="545"/>
    </location>
</feature>
<dbReference type="PANTHER" id="PTHR31511:SF12">
    <property type="entry name" value="RHO TERMINATION FACTOR N-TERMINAL DOMAIN-CONTAINING PROTEIN"/>
    <property type="match status" value="1"/>
</dbReference>
<evidence type="ECO:0000259" key="1">
    <source>
        <dbReference type="Pfam" id="PF21787"/>
    </source>
</evidence>
<comment type="caution">
    <text evidence="2">The sequence shown here is derived from an EMBL/GenBank/DDBJ whole genome shotgun (WGS) entry which is preliminary data.</text>
</comment>
<dbReference type="InterPro" id="IPR048365">
    <property type="entry name" value="TNP-like_RNaseH_N"/>
</dbReference>
<name>A0A8K0CJG0_IGNLU</name>
<proteinExistence type="predicted"/>
<dbReference type="PANTHER" id="PTHR31511">
    <property type="entry name" value="PROTEIN CBG23764"/>
    <property type="match status" value="1"/>
</dbReference>
<dbReference type="Proteomes" id="UP000801492">
    <property type="component" value="Unassembled WGS sequence"/>
</dbReference>
<dbReference type="AlphaFoldDB" id="A0A8K0CJG0"/>